<keyword evidence="6" id="KW-0805">Transcription regulation</keyword>
<evidence type="ECO:0000256" key="5">
    <source>
        <dbReference type="ARBA" id="ARBA00022833"/>
    </source>
</evidence>
<keyword evidence="13" id="KW-1185">Reference proteome</keyword>
<feature type="region of interest" description="Disordered" evidence="10">
    <location>
        <begin position="1"/>
        <end position="23"/>
    </location>
</feature>
<feature type="compositionally biased region" description="Polar residues" evidence="10">
    <location>
        <begin position="45"/>
        <end position="64"/>
    </location>
</feature>
<dbReference type="EMBL" id="NKQK01000018">
    <property type="protein sequence ID" value="PSS04619.1"/>
    <property type="molecule type" value="Genomic_DNA"/>
</dbReference>
<evidence type="ECO:0000256" key="9">
    <source>
        <dbReference type="PROSITE-ProRule" id="PRU00042"/>
    </source>
</evidence>
<evidence type="ECO:0000256" key="6">
    <source>
        <dbReference type="ARBA" id="ARBA00023015"/>
    </source>
</evidence>
<dbReference type="Proteomes" id="UP000241394">
    <property type="component" value="Chromosome LG18"/>
</dbReference>
<evidence type="ECO:0000256" key="1">
    <source>
        <dbReference type="ARBA" id="ARBA00004123"/>
    </source>
</evidence>
<feature type="domain" description="C2H2-type" evidence="11">
    <location>
        <begin position="105"/>
        <end position="132"/>
    </location>
</feature>
<feature type="domain" description="C2H2-type" evidence="11">
    <location>
        <begin position="169"/>
        <end position="191"/>
    </location>
</feature>
<comment type="caution">
    <text evidence="12">The sequence shown here is derived from an EMBL/GenBank/DDBJ whole genome shotgun (WGS) entry which is preliminary data.</text>
</comment>
<dbReference type="OrthoDB" id="6077919at2759"/>
<reference evidence="12 13" key="1">
    <citation type="submission" date="2017-07" db="EMBL/GenBank/DDBJ databases">
        <title>An improved, manually edited Actinidia chinensis var. chinensis (kiwifruit) genome highlights the challenges associated with draft genomes and gene prediction in plants.</title>
        <authorList>
            <person name="Pilkington S."/>
            <person name="Crowhurst R."/>
            <person name="Hilario E."/>
            <person name="Nardozza S."/>
            <person name="Fraser L."/>
            <person name="Peng Y."/>
            <person name="Gunaseelan K."/>
            <person name="Simpson R."/>
            <person name="Tahir J."/>
            <person name="Deroles S."/>
            <person name="Templeton K."/>
            <person name="Luo Z."/>
            <person name="Davy M."/>
            <person name="Cheng C."/>
            <person name="Mcneilage M."/>
            <person name="Scaglione D."/>
            <person name="Liu Y."/>
            <person name="Zhang Q."/>
            <person name="Datson P."/>
            <person name="De Silva N."/>
            <person name="Gardiner S."/>
            <person name="Bassett H."/>
            <person name="Chagne D."/>
            <person name="Mccallum J."/>
            <person name="Dzierzon H."/>
            <person name="Deng C."/>
            <person name="Wang Y.-Y."/>
            <person name="Barron N."/>
            <person name="Manako K."/>
            <person name="Bowen J."/>
            <person name="Foster T."/>
            <person name="Erridge Z."/>
            <person name="Tiffin H."/>
            <person name="Waite C."/>
            <person name="Davies K."/>
            <person name="Grierson E."/>
            <person name="Laing W."/>
            <person name="Kirk R."/>
            <person name="Chen X."/>
            <person name="Wood M."/>
            <person name="Montefiori M."/>
            <person name="Brummell D."/>
            <person name="Schwinn K."/>
            <person name="Catanach A."/>
            <person name="Fullerton C."/>
            <person name="Li D."/>
            <person name="Meiyalaghan S."/>
            <person name="Nieuwenhuizen N."/>
            <person name="Read N."/>
            <person name="Prakash R."/>
            <person name="Hunter D."/>
            <person name="Zhang H."/>
            <person name="Mckenzie M."/>
            <person name="Knabel M."/>
            <person name="Harris A."/>
            <person name="Allan A."/>
            <person name="Chen A."/>
            <person name="Janssen B."/>
            <person name="Plunkett B."/>
            <person name="Dwamena C."/>
            <person name="Voogd C."/>
            <person name="Leif D."/>
            <person name="Lafferty D."/>
            <person name="Souleyre E."/>
            <person name="Varkonyi-Gasic E."/>
            <person name="Gambi F."/>
            <person name="Hanley J."/>
            <person name="Yao J.-L."/>
            <person name="Cheung J."/>
            <person name="David K."/>
            <person name="Warren B."/>
            <person name="Marsh K."/>
            <person name="Snowden K."/>
            <person name="Lin-Wang K."/>
            <person name="Brian L."/>
            <person name="Martinez-Sanchez M."/>
            <person name="Wang M."/>
            <person name="Ileperuma N."/>
            <person name="Macnee N."/>
            <person name="Campin R."/>
            <person name="Mcatee P."/>
            <person name="Drummond R."/>
            <person name="Espley R."/>
            <person name="Ireland H."/>
            <person name="Wu R."/>
            <person name="Atkinson R."/>
            <person name="Karunairetnam S."/>
            <person name="Bulley S."/>
            <person name="Chunkath S."/>
            <person name="Hanley Z."/>
            <person name="Storey R."/>
            <person name="Thrimawithana A."/>
            <person name="Thomson S."/>
            <person name="David C."/>
            <person name="Testolin R."/>
        </authorList>
    </citation>
    <scope>NUCLEOTIDE SEQUENCE [LARGE SCALE GENOMIC DNA]</scope>
    <source>
        <strain evidence="13">cv. Red5</strain>
        <tissue evidence="12">Young leaf</tissue>
    </source>
</reference>
<evidence type="ECO:0000313" key="12">
    <source>
        <dbReference type="EMBL" id="PSS04619.1"/>
    </source>
</evidence>
<evidence type="ECO:0000259" key="11">
    <source>
        <dbReference type="PROSITE" id="PS50157"/>
    </source>
</evidence>
<dbReference type="Pfam" id="PF13912">
    <property type="entry name" value="zf-C2H2_6"/>
    <property type="match status" value="2"/>
</dbReference>
<sequence length="250" mass="27323">MEIQDEAHNMQIIKGKRTKRPRQASPIALTMAAMSSSMAELDGRVSQNSGGPTTTSSAAISVHSNQEEEDQDMANCLILLAQGQTCNLPLSSMPTNKAVAGVFLYQCKTCDRCFPTFQALGGHRASHKKPKASLVLVREDEVEIDNSVVLSVQIPHRGSSCNVNKFRIHECMICGAKFSSGQALGGHMRRHRTVSMVKEYEEVKINSTSGLGLDLNLPAPEDDHRESKFAFASKKQVIVFSASSLVDCHY</sequence>
<keyword evidence="2" id="KW-0479">Metal-binding</keyword>
<evidence type="ECO:0000256" key="3">
    <source>
        <dbReference type="ARBA" id="ARBA00022737"/>
    </source>
</evidence>
<evidence type="ECO:0000256" key="10">
    <source>
        <dbReference type="SAM" id="MobiDB-lite"/>
    </source>
</evidence>
<accession>A0A2R6Q9N8</accession>
<evidence type="ECO:0000256" key="4">
    <source>
        <dbReference type="ARBA" id="ARBA00022771"/>
    </source>
</evidence>
<dbReference type="OMA" id="PRVFRCK"/>
<name>A0A2R6Q9N8_ACTCC</name>
<keyword evidence="5" id="KW-0862">Zinc</keyword>
<organism evidence="12 13">
    <name type="scientific">Actinidia chinensis var. chinensis</name>
    <name type="common">Chinese soft-hair kiwi</name>
    <dbReference type="NCBI Taxonomy" id="1590841"/>
    <lineage>
        <taxon>Eukaryota</taxon>
        <taxon>Viridiplantae</taxon>
        <taxon>Streptophyta</taxon>
        <taxon>Embryophyta</taxon>
        <taxon>Tracheophyta</taxon>
        <taxon>Spermatophyta</taxon>
        <taxon>Magnoliopsida</taxon>
        <taxon>eudicotyledons</taxon>
        <taxon>Gunneridae</taxon>
        <taxon>Pentapetalae</taxon>
        <taxon>asterids</taxon>
        <taxon>Ericales</taxon>
        <taxon>Actinidiaceae</taxon>
        <taxon>Actinidia</taxon>
    </lineage>
</organism>
<dbReference type="PROSITE" id="PS50157">
    <property type="entry name" value="ZINC_FINGER_C2H2_2"/>
    <property type="match status" value="2"/>
</dbReference>
<dbReference type="PANTHER" id="PTHR26374">
    <property type="entry name" value="ZINC FINGER PROTEIN ZAT5"/>
    <property type="match status" value="1"/>
</dbReference>
<dbReference type="InterPro" id="IPR013087">
    <property type="entry name" value="Znf_C2H2_type"/>
</dbReference>
<dbReference type="PROSITE" id="PS00028">
    <property type="entry name" value="ZINC_FINGER_C2H2_1"/>
    <property type="match status" value="2"/>
</dbReference>
<feature type="region of interest" description="Disordered" evidence="10">
    <location>
        <begin position="39"/>
        <end position="65"/>
    </location>
</feature>
<gene>
    <name evidence="12" type="ORF">CEY00_Acc20475</name>
</gene>
<keyword evidence="3" id="KW-0677">Repeat</keyword>
<evidence type="ECO:0000313" key="13">
    <source>
        <dbReference type="Proteomes" id="UP000241394"/>
    </source>
</evidence>
<dbReference type="AlphaFoldDB" id="A0A2R6Q9N8"/>
<dbReference type="SUPFAM" id="SSF57667">
    <property type="entry name" value="beta-beta-alpha zinc fingers"/>
    <property type="match status" value="1"/>
</dbReference>
<dbReference type="FunCoup" id="A0A2R6Q9N8">
    <property type="interactions" value="22"/>
</dbReference>
<comment type="subcellular location">
    <subcellularLocation>
        <location evidence="1">Nucleus</location>
    </subcellularLocation>
</comment>
<evidence type="ECO:0000256" key="2">
    <source>
        <dbReference type="ARBA" id="ARBA00022723"/>
    </source>
</evidence>
<keyword evidence="8" id="KW-0539">Nucleus</keyword>
<dbReference type="InParanoid" id="A0A2R6Q9N8"/>
<evidence type="ECO:0000256" key="7">
    <source>
        <dbReference type="ARBA" id="ARBA00023163"/>
    </source>
</evidence>
<dbReference type="Gramene" id="PSS04619">
    <property type="protein sequence ID" value="PSS04619"/>
    <property type="gene ID" value="CEY00_Acc20475"/>
</dbReference>
<dbReference type="GO" id="GO:0008270">
    <property type="term" value="F:zinc ion binding"/>
    <property type="evidence" value="ECO:0007669"/>
    <property type="project" value="UniProtKB-KW"/>
</dbReference>
<dbReference type="Gene3D" id="3.30.160.60">
    <property type="entry name" value="Classic Zinc Finger"/>
    <property type="match status" value="1"/>
</dbReference>
<dbReference type="PANTHER" id="PTHR26374:SF456">
    <property type="entry name" value="ZINC FINGER PROTEIN ZAT5-LIKE"/>
    <property type="match status" value="1"/>
</dbReference>
<dbReference type="GO" id="GO:0005634">
    <property type="term" value="C:nucleus"/>
    <property type="evidence" value="ECO:0007669"/>
    <property type="project" value="UniProtKB-SubCell"/>
</dbReference>
<protein>
    <submittedName>
        <fullName evidence="12">Zinc finger protein</fullName>
    </submittedName>
</protein>
<reference evidence="13" key="2">
    <citation type="journal article" date="2018" name="BMC Genomics">
        <title>A manually annotated Actinidia chinensis var. chinensis (kiwifruit) genome highlights the challenges associated with draft genomes and gene prediction in plants.</title>
        <authorList>
            <person name="Pilkington S.M."/>
            <person name="Crowhurst R."/>
            <person name="Hilario E."/>
            <person name="Nardozza S."/>
            <person name="Fraser L."/>
            <person name="Peng Y."/>
            <person name="Gunaseelan K."/>
            <person name="Simpson R."/>
            <person name="Tahir J."/>
            <person name="Deroles S.C."/>
            <person name="Templeton K."/>
            <person name="Luo Z."/>
            <person name="Davy M."/>
            <person name="Cheng C."/>
            <person name="McNeilage M."/>
            <person name="Scaglione D."/>
            <person name="Liu Y."/>
            <person name="Zhang Q."/>
            <person name="Datson P."/>
            <person name="De Silva N."/>
            <person name="Gardiner S.E."/>
            <person name="Bassett H."/>
            <person name="Chagne D."/>
            <person name="McCallum J."/>
            <person name="Dzierzon H."/>
            <person name="Deng C."/>
            <person name="Wang Y.Y."/>
            <person name="Barron L."/>
            <person name="Manako K."/>
            <person name="Bowen J."/>
            <person name="Foster T.M."/>
            <person name="Erridge Z.A."/>
            <person name="Tiffin H."/>
            <person name="Waite C.N."/>
            <person name="Davies K.M."/>
            <person name="Grierson E.P."/>
            <person name="Laing W.A."/>
            <person name="Kirk R."/>
            <person name="Chen X."/>
            <person name="Wood M."/>
            <person name="Montefiori M."/>
            <person name="Brummell D.A."/>
            <person name="Schwinn K.E."/>
            <person name="Catanach A."/>
            <person name="Fullerton C."/>
            <person name="Li D."/>
            <person name="Meiyalaghan S."/>
            <person name="Nieuwenhuizen N."/>
            <person name="Read N."/>
            <person name="Prakash R."/>
            <person name="Hunter D."/>
            <person name="Zhang H."/>
            <person name="McKenzie M."/>
            <person name="Knabel M."/>
            <person name="Harris A."/>
            <person name="Allan A.C."/>
            <person name="Gleave A."/>
            <person name="Chen A."/>
            <person name="Janssen B.J."/>
            <person name="Plunkett B."/>
            <person name="Ampomah-Dwamena C."/>
            <person name="Voogd C."/>
            <person name="Leif D."/>
            <person name="Lafferty D."/>
            <person name="Souleyre E.J.F."/>
            <person name="Varkonyi-Gasic E."/>
            <person name="Gambi F."/>
            <person name="Hanley J."/>
            <person name="Yao J.L."/>
            <person name="Cheung J."/>
            <person name="David K.M."/>
            <person name="Warren B."/>
            <person name="Marsh K."/>
            <person name="Snowden K.C."/>
            <person name="Lin-Wang K."/>
            <person name="Brian L."/>
            <person name="Martinez-Sanchez M."/>
            <person name="Wang M."/>
            <person name="Ileperuma N."/>
            <person name="Macnee N."/>
            <person name="Campin R."/>
            <person name="McAtee P."/>
            <person name="Drummond R.S.M."/>
            <person name="Espley R.V."/>
            <person name="Ireland H.S."/>
            <person name="Wu R."/>
            <person name="Atkinson R.G."/>
            <person name="Karunairetnam S."/>
            <person name="Bulley S."/>
            <person name="Chunkath S."/>
            <person name="Hanley Z."/>
            <person name="Storey R."/>
            <person name="Thrimawithana A.H."/>
            <person name="Thomson S."/>
            <person name="David C."/>
            <person name="Testolin R."/>
            <person name="Huang H."/>
            <person name="Hellens R.P."/>
            <person name="Schaffer R.J."/>
        </authorList>
    </citation>
    <scope>NUCLEOTIDE SEQUENCE [LARGE SCALE GENOMIC DNA]</scope>
    <source>
        <strain evidence="13">cv. Red5</strain>
    </source>
</reference>
<dbReference type="SMART" id="SM00355">
    <property type="entry name" value="ZnF_C2H2"/>
    <property type="match status" value="2"/>
</dbReference>
<dbReference type="STRING" id="1590841.A0A2R6Q9N8"/>
<keyword evidence="7" id="KW-0804">Transcription</keyword>
<evidence type="ECO:0000256" key="8">
    <source>
        <dbReference type="ARBA" id="ARBA00023242"/>
    </source>
</evidence>
<dbReference type="InterPro" id="IPR036236">
    <property type="entry name" value="Znf_C2H2_sf"/>
</dbReference>
<keyword evidence="4 9" id="KW-0863">Zinc-finger</keyword>
<proteinExistence type="predicted"/>